<evidence type="ECO:0000313" key="2">
    <source>
        <dbReference type="Proteomes" id="UP001207468"/>
    </source>
</evidence>
<keyword evidence="1" id="KW-0645">Protease</keyword>
<organism evidence="1 2">
    <name type="scientific">Russula earlei</name>
    <dbReference type="NCBI Taxonomy" id="71964"/>
    <lineage>
        <taxon>Eukaryota</taxon>
        <taxon>Fungi</taxon>
        <taxon>Dikarya</taxon>
        <taxon>Basidiomycota</taxon>
        <taxon>Agaricomycotina</taxon>
        <taxon>Agaricomycetes</taxon>
        <taxon>Russulales</taxon>
        <taxon>Russulaceae</taxon>
        <taxon>Russula</taxon>
    </lineage>
</organism>
<sequence>MGTIAGFILFKILTGVSIWGPDALQALNNPAYANANKLMQPFKHLGFNGRVNIKQIGLVIGIACAGLLLSGALSELNEIIPISKHLQTTFRKMEDDYSDGILVMATMKNNWDYLITLFVIALLPAIVEETFFRGGVQQLLVAWFKKPWIAIVVTSVFFSAIHFSYYGFLPRAALGVMLGLLFYYGKSIWLNILAHFLNNAIAVTQLYAVARSGKLTKKP</sequence>
<keyword evidence="2" id="KW-1185">Reference proteome</keyword>
<keyword evidence="1" id="KW-0378">Hydrolase</keyword>
<accession>A0ACC0TTD0</accession>
<comment type="caution">
    <text evidence="1">The sequence shown here is derived from an EMBL/GenBank/DDBJ whole genome shotgun (WGS) entry which is preliminary data.</text>
</comment>
<dbReference type="Proteomes" id="UP001207468">
    <property type="component" value="Unassembled WGS sequence"/>
</dbReference>
<evidence type="ECO:0000313" key="1">
    <source>
        <dbReference type="EMBL" id="KAI9440245.1"/>
    </source>
</evidence>
<reference evidence="1" key="1">
    <citation type="submission" date="2021-03" db="EMBL/GenBank/DDBJ databases">
        <title>Evolutionary priming and transition to the ectomycorrhizal habit in an iconic lineage of mushroom-forming fungi: is preadaptation a requirement?</title>
        <authorList>
            <consortium name="DOE Joint Genome Institute"/>
            <person name="Looney B.P."/>
            <person name="Miyauchi S."/>
            <person name="Morin E."/>
            <person name="Drula E."/>
            <person name="Courty P.E."/>
            <person name="Chicoki N."/>
            <person name="Fauchery L."/>
            <person name="Kohler A."/>
            <person name="Kuo A."/>
            <person name="LaButti K."/>
            <person name="Pangilinan J."/>
            <person name="Lipzen A."/>
            <person name="Riley R."/>
            <person name="Andreopoulos W."/>
            <person name="He G."/>
            <person name="Johnson J."/>
            <person name="Barry K.W."/>
            <person name="Grigoriev I.V."/>
            <person name="Nagy L."/>
            <person name="Hibbett D."/>
            <person name="Henrissat B."/>
            <person name="Matheny P.B."/>
            <person name="Labbe J."/>
            <person name="Martin A.F."/>
        </authorList>
    </citation>
    <scope>NUCLEOTIDE SEQUENCE</scope>
    <source>
        <strain evidence="1">BPL698</strain>
    </source>
</reference>
<proteinExistence type="predicted"/>
<protein>
    <submittedName>
        <fullName evidence="1">CAAX protease self-immunity-domain-containing protein</fullName>
    </submittedName>
</protein>
<dbReference type="EMBL" id="JAGFNK010000771">
    <property type="protein sequence ID" value="KAI9440245.1"/>
    <property type="molecule type" value="Genomic_DNA"/>
</dbReference>
<gene>
    <name evidence="1" type="ORF">F5148DRAFT_1154075</name>
</gene>
<name>A0ACC0TTD0_9AGAM</name>